<dbReference type="PANTHER" id="PTHR34474">
    <property type="entry name" value="SIGNAL TRANSDUCTION PROTEIN TRAP"/>
    <property type="match status" value="1"/>
</dbReference>
<evidence type="ECO:0000259" key="2">
    <source>
        <dbReference type="PROSITE" id="PS51725"/>
    </source>
</evidence>
<proteinExistence type="predicted"/>
<keyword evidence="3" id="KW-0560">Oxidoreductase</keyword>
<gene>
    <name evidence="3" type="ORF">GCM10022256_13640</name>
</gene>
<keyword evidence="4" id="KW-1185">Reference proteome</keyword>
<dbReference type="Proteomes" id="UP001501594">
    <property type="component" value="Unassembled WGS sequence"/>
</dbReference>
<reference evidence="4" key="1">
    <citation type="journal article" date="2019" name="Int. J. Syst. Evol. Microbiol.">
        <title>The Global Catalogue of Microorganisms (GCM) 10K type strain sequencing project: providing services to taxonomists for standard genome sequencing and annotation.</title>
        <authorList>
            <consortium name="The Broad Institute Genomics Platform"/>
            <consortium name="The Broad Institute Genome Sequencing Center for Infectious Disease"/>
            <person name="Wu L."/>
            <person name="Ma J."/>
        </authorList>
    </citation>
    <scope>NUCLEOTIDE SEQUENCE [LARGE SCALE GENOMIC DNA]</scope>
    <source>
        <strain evidence="4">JCM 17442</strain>
    </source>
</reference>
<dbReference type="InterPro" id="IPR007138">
    <property type="entry name" value="ABM_dom"/>
</dbReference>
<evidence type="ECO:0000256" key="1">
    <source>
        <dbReference type="SAM" id="MobiDB-lite"/>
    </source>
</evidence>
<comment type="caution">
    <text evidence="3">The sequence shown here is derived from an EMBL/GenBank/DDBJ whole genome shotgun (WGS) entry which is preliminary data.</text>
</comment>
<name>A0ABP8E0M7_9MICO</name>
<evidence type="ECO:0000313" key="4">
    <source>
        <dbReference type="Proteomes" id="UP001501594"/>
    </source>
</evidence>
<dbReference type="PANTHER" id="PTHR34474:SF2">
    <property type="entry name" value="SIGNAL TRANSDUCTION PROTEIN TRAP"/>
    <property type="match status" value="1"/>
</dbReference>
<dbReference type="RefSeq" id="WP_344794387.1">
    <property type="nucleotide sequence ID" value="NZ_BAABAU010000001.1"/>
</dbReference>
<dbReference type="Pfam" id="PF03992">
    <property type="entry name" value="ABM"/>
    <property type="match status" value="1"/>
</dbReference>
<keyword evidence="3" id="KW-0503">Monooxygenase</keyword>
<feature type="compositionally biased region" description="Low complexity" evidence="1">
    <location>
        <begin position="68"/>
        <end position="78"/>
    </location>
</feature>
<evidence type="ECO:0000313" key="3">
    <source>
        <dbReference type="EMBL" id="GAA4265752.1"/>
    </source>
</evidence>
<feature type="domain" description="ABM" evidence="2">
    <location>
        <begin position="3"/>
        <end position="96"/>
    </location>
</feature>
<organism evidence="3 4">
    <name type="scientific">Frondihabitans peucedani</name>
    <dbReference type="NCBI Taxonomy" id="598626"/>
    <lineage>
        <taxon>Bacteria</taxon>
        <taxon>Bacillati</taxon>
        <taxon>Actinomycetota</taxon>
        <taxon>Actinomycetes</taxon>
        <taxon>Micrococcales</taxon>
        <taxon>Microbacteriaceae</taxon>
        <taxon>Frondihabitans</taxon>
    </lineage>
</organism>
<dbReference type="PROSITE" id="PS51725">
    <property type="entry name" value="ABM"/>
    <property type="match status" value="1"/>
</dbReference>
<protein>
    <submittedName>
        <fullName evidence="3">Antibiotic biosynthesis monooxygenase</fullName>
    </submittedName>
</protein>
<dbReference type="InterPro" id="IPR050404">
    <property type="entry name" value="Heme-degrading_MO"/>
</dbReference>
<dbReference type="InterPro" id="IPR011008">
    <property type="entry name" value="Dimeric_a/b-barrel"/>
</dbReference>
<dbReference type="GO" id="GO:0004497">
    <property type="term" value="F:monooxygenase activity"/>
    <property type="evidence" value="ECO:0007669"/>
    <property type="project" value="UniProtKB-KW"/>
</dbReference>
<accession>A0ABP8E0M7</accession>
<dbReference type="EMBL" id="BAABAU010000001">
    <property type="protein sequence ID" value="GAA4265752.1"/>
    <property type="molecule type" value="Genomic_DNA"/>
</dbReference>
<feature type="region of interest" description="Disordered" evidence="1">
    <location>
        <begin position="64"/>
        <end position="100"/>
    </location>
</feature>
<sequence>MSVVKINAIHVPEGQGAELEKRFAARKHSVDGSKGFEGFQLLRPVKGDDRYFVVTTWDSEESFQEWSANGAEAAHAAPAGGGHGGGASGGQSAGEGARRPVATGADLLEFEVVEL</sequence>
<dbReference type="Gene3D" id="3.30.70.100">
    <property type="match status" value="1"/>
</dbReference>
<feature type="compositionally biased region" description="Gly residues" evidence="1">
    <location>
        <begin position="79"/>
        <end position="93"/>
    </location>
</feature>
<dbReference type="SUPFAM" id="SSF54909">
    <property type="entry name" value="Dimeric alpha+beta barrel"/>
    <property type="match status" value="1"/>
</dbReference>